<dbReference type="AlphaFoldDB" id="A0A1J5T258"/>
<accession>A0A1J5T258</accession>
<comment type="caution">
    <text evidence="1">The sequence shown here is derived from an EMBL/GenBank/DDBJ whole genome shotgun (WGS) entry which is preliminary data.</text>
</comment>
<evidence type="ECO:0000313" key="1">
    <source>
        <dbReference type="EMBL" id="OIR14243.1"/>
    </source>
</evidence>
<reference evidence="1" key="1">
    <citation type="submission" date="2016-10" db="EMBL/GenBank/DDBJ databases">
        <title>Sequence of Gallionella enrichment culture.</title>
        <authorList>
            <person name="Poehlein A."/>
            <person name="Muehling M."/>
            <person name="Daniel R."/>
        </authorList>
    </citation>
    <scope>NUCLEOTIDE SEQUENCE</scope>
</reference>
<organism evidence="1">
    <name type="scientific">mine drainage metagenome</name>
    <dbReference type="NCBI Taxonomy" id="410659"/>
    <lineage>
        <taxon>unclassified sequences</taxon>
        <taxon>metagenomes</taxon>
        <taxon>ecological metagenomes</taxon>
    </lineage>
</organism>
<dbReference type="EMBL" id="MLJW01000012">
    <property type="protein sequence ID" value="OIR14243.1"/>
    <property type="molecule type" value="Genomic_DNA"/>
</dbReference>
<name>A0A1J5T258_9ZZZZ</name>
<proteinExistence type="predicted"/>
<protein>
    <submittedName>
        <fullName evidence="1">Uncharacterized protein</fullName>
    </submittedName>
</protein>
<sequence length="123" mass="13899">MMAIAFIFMIASHAQTKAPEWKEQKQFYGLISSSFHPAEEGKFDPLKSKADSLTMAAKLWHASPIPSNFKPKETKENLEILVKKCVVLQQAVKENKPDAELKKLITDAHDTFHKIVGECKTED</sequence>
<gene>
    <name evidence="1" type="ORF">GALL_47100</name>
</gene>